<organism evidence="8 9">
    <name type="scientific">Brassica cretica</name>
    <name type="common">Mustard</name>
    <dbReference type="NCBI Taxonomy" id="69181"/>
    <lineage>
        <taxon>Eukaryota</taxon>
        <taxon>Viridiplantae</taxon>
        <taxon>Streptophyta</taxon>
        <taxon>Embryophyta</taxon>
        <taxon>Tracheophyta</taxon>
        <taxon>Spermatophyta</taxon>
        <taxon>Magnoliopsida</taxon>
        <taxon>eudicotyledons</taxon>
        <taxon>Gunneridae</taxon>
        <taxon>Pentapetalae</taxon>
        <taxon>rosids</taxon>
        <taxon>malvids</taxon>
        <taxon>Brassicales</taxon>
        <taxon>Brassicaceae</taxon>
        <taxon>Brassiceae</taxon>
        <taxon>Brassica</taxon>
    </lineage>
</organism>
<keyword evidence="7" id="KW-0862">Zinc</keyword>
<dbReference type="EC" id="2.3.2.27" evidence="2"/>
<keyword evidence="3" id="KW-0808">Transferase</keyword>
<proteinExistence type="predicted"/>
<evidence type="ECO:0000256" key="1">
    <source>
        <dbReference type="ARBA" id="ARBA00000900"/>
    </source>
</evidence>
<comment type="catalytic activity">
    <reaction evidence="1">
        <text>S-ubiquitinyl-[E2 ubiquitin-conjugating enzyme]-L-cysteine + [acceptor protein]-L-lysine = [E2 ubiquitin-conjugating enzyme]-L-cysteine + N(6)-ubiquitinyl-[acceptor protein]-L-lysine.</text>
        <dbReference type="EC" id="2.3.2.27"/>
    </reaction>
</comment>
<evidence type="ECO:0000256" key="7">
    <source>
        <dbReference type="ARBA" id="ARBA00022833"/>
    </source>
</evidence>
<protein>
    <recommendedName>
        <fullName evidence="2">RING-type E3 ubiquitin transferase</fullName>
        <ecNumber evidence="2">2.3.2.27</ecNumber>
    </recommendedName>
</protein>
<evidence type="ECO:0000256" key="6">
    <source>
        <dbReference type="ARBA" id="ARBA00022786"/>
    </source>
</evidence>
<dbReference type="InterPro" id="IPR045191">
    <property type="entry name" value="MBR1/2-like"/>
</dbReference>
<evidence type="ECO:0000256" key="5">
    <source>
        <dbReference type="ARBA" id="ARBA00022771"/>
    </source>
</evidence>
<evidence type="ECO:0000313" key="9">
    <source>
        <dbReference type="Proteomes" id="UP000712600"/>
    </source>
</evidence>
<evidence type="ECO:0000256" key="3">
    <source>
        <dbReference type="ARBA" id="ARBA00022679"/>
    </source>
</evidence>
<dbReference type="GO" id="GO:0008270">
    <property type="term" value="F:zinc ion binding"/>
    <property type="evidence" value="ECO:0007669"/>
    <property type="project" value="UniProtKB-KW"/>
</dbReference>
<dbReference type="GO" id="GO:0005634">
    <property type="term" value="C:nucleus"/>
    <property type="evidence" value="ECO:0007669"/>
    <property type="project" value="TreeGrafter"/>
</dbReference>
<comment type="caution">
    <text evidence="8">The sequence shown here is derived from an EMBL/GenBank/DDBJ whole genome shotgun (WGS) entry which is preliminary data.</text>
</comment>
<sequence length="275" mass="30638">MIDPQKSIALDSASVMASDRKTEKEVSADSATSLLSEEAMAQEEEQLLKLREDEEKAKYLFFSFFLMKAKKVVTAKKSTDEARRTDFAVVRQQTEDKTDAENISGIGFSLLVSLEVHQRLPLHQITLIFVSFTVHYFAAAAGCGVYETNRPIIIEICVCTLRKCLTGEPFITLYHVVIIVMYLAAASCLSSELELLALSERIGTVNTGLTEEDVKSHLKTRTCSVINLAEESPSSPQTKDKTEPCTICKKRMKAICRDDVPQEAFMAVLKLEEVL</sequence>
<name>A0A8S9QFV9_BRACR</name>
<evidence type="ECO:0000256" key="2">
    <source>
        <dbReference type="ARBA" id="ARBA00012483"/>
    </source>
</evidence>
<keyword evidence="5" id="KW-0863">Zinc-finger</keyword>
<dbReference type="Proteomes" id="UP000712600">
    <property type="component" value="Unassembled WGS sequence"/>
</dbReference>
<dbReference type="PANTHER" id="PTHR22937:SF222">
    <property type="entry name" value="RING-TYPE E3 UBIQUITIN TRANSFERASE"/>
    <property type="match status" value="1"/>
</dbReference>
<dbReference type="PANTHER" id="PTHR22937">
    <property type="entry name" value="E3 UBIQUITIN-PROTEIN LIGASE RNF165"/>
    <property type="match status" value="1"/>
</dbReference>
<accession>A0A8S9QFV9</accession>
<keyword evidence="4" id="KW-0479">Metal-binding</keyword>
<keyword evidence="6" id="KW-0833">Ubl conjugation pathway</keyword>
<dbReference type="EMBL" id="QGKX02001290">
    <property type="protein sequence ID" value="KAF3538843.1"/>
    <property type="molecule type" value="Genomic_DNA"/>
</dbReference>
<evidence type="ECO:0000313" key="8">
    <source>
        <dbReference type="EMBL" id="KAF3538843.1"/>
    </source>
</evidence>
<gene>
    <name evidence="8" type="ORF">F2Q69_00023029</name>
</gene>
<reference evidence="8" key="1">
    <citation type="submission" date="2019-12" db="EMBL/GenBank/DDBJ databases">
        <title>Genome sequencing and annotation of Brassica cretica.</title>
        <authorList>
            <person name="Studholme D.J."/>
            <person name="Sarris P."/>
        </authorList>
    </citation>
    <scope>NUCLEOTIDE SEQUENCE</scope>
    <source>
        <strain evidence="8">PFS-109/04</strain>
        <tissue evidence="8">Leaf</tissue>
    </source>
</reference>
<evidence type="ECO:0000256" key="4">
    <source>
        <dbReference type="ARBA" id="ARBA00022723"/>
    </source>
</evidence>
<dbReference type="AlphaFoldDB" id="A0A8S9QFV9"/>
<dbReference type="GO" id="GO:0061630">
    <property type="term" value="F:ubiquitin protein ligase activity"/>
    <property type="evidence" value="ECO:0007669"/>
    <property type="project" value="UniProtKB-EC"/>
</dbReference>